<dbReference type="SMART" id="SM00587">
    <property type="entry name" value="CHK"/>
    <property type="match status" value="1"/>
</dbReference>
<organism evidence="2 3">
    <name type="scientific">Danaus plexippus plexippus</name>
    <dbReference type="NCBI Taxonomy" id="278856"/>
    <lineage>
        <taxon>Eukaryota</taxon>
        <taxon>Metazoa</taxon>
        <taxon>Ecdysozoa</taxon>
        <taxon>Arthropoda</taxon>
        <taxon>Hexapoda</taxon>
        <taxon>Insecta</taxon>
        <taxon>Pterygota</taxon>
        <taxon>Neoptera</taxon>
        <taxon>Endopterygota</taxon>
        <taxon>Lepidoptera</taxon>
        <taxon>Glossata</taxon>
        <taxon>Ditrysia</taxon>
        <taxon>Papilionoidea</taxon>
        <taxon>Nymphalidae</taxon>
        <taxon>Danainae</taxon>
        <taxon>Danaini</taxon>
        <taxon>Danaina</taxon>
        <taxon>Danaus</taxon>
        <taxon>Danaus</taxon>
    </lineage>
</organism>
<dbReference type="InterPro" id="IPR015897">
    <property type="entry name" value="CHK_kinase-like"/>
</dbReference>
<dbReference type="STRING" id="278856.A0A212EPE1"/>
<evidence type="ECO:0000313" key="2">
    <source>
        <dbReference type="EMBL" id="OWR43365.1"/>
    </source>
</evidence>
<protein>
    <submittedName>
        <fullName evidence="2">Ecdysteroid 22-kinase</fullName>
    </submittedName>
</protein>
<evidence type="ECO:0000259" key="1">
    <source>
        <dbReference type="SMART" id="SM00587"/>
    </source>
</evidence>
<dbReference type="GO" id="GO:0016301">
    <property type="term" value="F:kinase activity"/>
    <property type="evidence" value="ECO:0007669"/>
    <property type="project" value="UniProtKB-KW"/>
</dbReference>
<keyword evidence="3" id="KW-1185">Reference proteome</keyword>
<dbReference type="SUPFAM" id="SSF56112">
    <property type="entry name" value="Protein kinase-like (PK-like)"/>
    <property type="match status" value="1"/>
</dbReference>
<dbReference type="InterPro" id="IPR004119">
    <property type="entry name" value="EcKL"/>
</dbReference>
<dbReference type="AlphaFoldDB" id="A0A212EPE1"/>
<dbReference type="Pfam" id="PF02958">
    <property type="entry name" value="EcKL"/>
    <property type="match status" value="1"/>
</dbReference>
<evidence type="ECO:0000313" key="3">
    <source>
        <dbReference type="Proteomes" id="UP000007151"/>
    </source>
</evidence>
<feature type="domain" description="CHK kinase-like" evidence="1">
    <location>
        <begin position="123"/>
        <end position="295"/>
    </location>
</feature>
<accession>A0A212EPE1</accession>
<dbReference type="EMBL" id="AGBW02013474">
    <property type="protein sequence ID" value="OWR43365.1"/>
    <property type="molecule type" value="Genomic_DNA"/>
</dbReference>
<dbReference type="InterPro" id="IPR011009">
    <property type="entry name" value="Kinase-like_dom_sf"/>
</dbReference>
<proteinExistence type="predicted"/>
<sequence length="375" mass="43681">MANSEEILNSCLKKVANDQNYENYEITIKAISSGGANYTSALYLATIQAPGKEDLKLFAKVAVVGEKIRAVSPYKLYETENLFYNYILKKYKELEEKNNIPAEYRFVTPKYYGGSDEYLKEIYVFEDLTAKGFTTYDRFKSIDWEYASKSLENLARFHALSIAFSQNEPEEFVNIDIAKDHRDSEETADFVKNVISNALKVTREENRDRFAKFLHGLVDYKELKKFYCSYKRPVIGHGDYRPSNLMHRKIMLQVGNPIVDILYFIFNGSDKKFRDQHLKQSFDHYYEELSKALKRFHLDPEQLYSREDFDFEVEQVLPVGLLLATYCLLIVTVESDDAPQLSQDTGMRDFVVNPNTLYTERLNDIVDDYIKMGII</sequence>
<dbReference type="InParanoid" id="A0A212EPE1"/>
<reference evidence="2 3" key="1">
    <citation type="journal article" date="2011" name="Cell">
        <title>The monarch butterfly genome yields insights into long-distance migration.</title>
        <authorList>
            <person name="Zhan S."/>
            <person name="Merlin C."/>
            <person name="Boore J.L."/>
            <person name="Reppert S.M."/>
        </authorList>
    </citation>
    <scope>NUCLEOTIDE SEQUENCE [LARGE SCALE GENOMIC DNA]</scope>
    <source>
        <strain evidence="2">F-2</strain>
    </source>
</reference>
<dbReference type="KEGG" id="dpl:KGM_206008"/>
<dbReference type="Proteomes" id="UP000007151">
    <property type="component" value="Unassembled WGS sequence"/>
</dbReference>
<dbReference type="PANTHER" id="PTHR11012:SF30">
    <property type="entry name" value="PROTEIN KINASE-LIKE DOMAIN-CONTAINING"/>
    <property type="match status" value="1"/>
</dbReference>
<dbReference type="PANTHER" id="PTHR11012">
    <property type="entry name" value="PROTEIN KINASE-LIKE DOMAIN-CONTAINING"/>
    <property type="match status" value="1"/>
</dbReference>
<gene>
    <name evidence="2" type="ORF">KGM_206008</name>
</gene>
<name>A0A212EPE1_DANPL</name>
<comment type="caution">
    <text evidence="2">The sequence shown here is derived from an EMBL/GenBank/DDBJ whole genome shotgun (WGS) entry which is preliminary data.</text>
</comment>
<dbReference type="eggNOG" id="ENOG502T8KF">
    <property type="taxonomic scope" value="Eukaryota"/>
</dbReference>